<comment type="caution">
    <text evidence="1">The sequence shown here is derived from an EMBL/GenBank/DDBJ whole genome shotgun (WGS) entry which is preliminary data.</text>
</comment>
<sequence>MSSLHHKETVSNTSIKICNDGRENGNSNNCDLKTADVKEELATTTGIFNNKNIQQPSTSGKNFVEEEDDCLIVFEALNNTTKCSSKKENEINKRQIKNEEITGDYLKKILKEEMNEESGEDLCSLECIDEEDSNEDFDLRDMDLRVEVGENDLENIQNISNNEEKKEDEEEEKGKMIKEEKEEVNEEKIDQENEDDEVNDKMKEKRREEERLIDEEGEENLEEKIEDEEMNEEEKNSNEDFDMRDIYLKVEVEEKELENSLNDGEEKGEKNESSVEVKEETGEEIEEEMDERVADEEGDEEETEEDEETNNQIREEGGRDDEIVTKEVEEKEEIKEDEEMDEEETEENEESVDGVIEGEKAEEENDEERDEEVKEEGKNDDAENKEEKTEEELSKDEEELGEEEKGYVSNELNEKEENPFTTSGKRQNFEEKEKRQGEDRVKDNKPKEDGCLRVILKGNSDSKEKEEKYRRILEEIRSKKQREKDENNRKMALNEVKELPKDSQTISRNKHLTSVDVQKMSGDINRMNDYTQRKFEDGQKSFEDNIPSTSNDSLITSETIQSTSNQQLQTPRHVRASSVDVSSPSKNLQTNSKHERKLSNEIPSATSTNIQKSKLFKKPRIDNNLNETSTETPLQRNKIKFIPLGDLIVKDRRLEKVDYCIKAINCAKEGVLLPKFKINNLINNSDKKEENNEKEEIKNSDNNNDESTPMEIEEVGQSSNEGKSPSGFIHTTNFPQFEREHWGVGNVWHPPPYPPPLAYIRPNHQPFAEDTFASNQNNFVYRSFDSRPSGDIAGNRVNVGTSSSVATKATKLTQTELSYPKDEILETNLKNKTDEITNLRSQLSKKEEELNHLNSLETSNKTLKDRLESKIKLVEECKNHMAEDGEKIKKLEKEVEELKKQNYLLELEKKNNNSKKEAKSPALIKAEDEIRQLRKDISEQRRKTENANDQLRKSDEHCKRLTADLKHQKDRYDEWRKQTINNHKKEINEEINKISAQYKIEIERISESFSVKQSNSNANLKSQLQLKEFEIERLKAANSEERKMFEGEKQKVLDNYKKLEENLVKTHAENLELQQINNSNFEEWKRIELNRHINGFNMEIIRIKEEYKRELNQSLEKEKQTAKKYSELTEATEELKKYVLENIEEMQQQKQGSSNQIIQENPSEIKEKLEKEHSMKMKNSLRDICEEQHRIKLKKGQLDSAILTQQCVNCTALKIAFTQMNQKVENCLKSGCEICSGNRSLDSLDSQSSINSSNNQPSPRTPPRNKDVNLRENRKRNQQGQLKSNNPMITNNDSLQSAGQVFNNSNDTGRQTVESATSSLISMTPSDPQQLEITTVIENVKEEIEDVGLDAQLELQNKNLENNIRFIRSKSVAALYSPTTQTFPTMVNQANIQTSSRLEDFVNPQPPPPPYLQANSDPRFNQQFNSIGNTTNQVFPQGQQNQNLQQLICSSSAQQQQQRQLIYQQPIIQQQQNQIASNISYVPSHPLLNNQQILQQQNNHPQFQNRPTSQQNIQNYLNQNVSGVPLNSVMQQLFQQQMNSQQQQQQQVRFPQQTFNQPQNPARQARRPNDPRFQSSDMYAFLNSILEQQQQQSQSQQQQPQVNNPQQLLQQSSTGKSKSKRKK</sequence>
<dbReference type="EMBL" id="CAVMJV010000004">
    <property type="protein sequence ID" value="CAK5027956.1"/>
    <property type="molecule type" value="Genomic_DNA"/>
</dbReference>
<name>A0ACB0Y2C7_MELEN</name>
<proteinExistence type="predicted"/>
<organism evidence="1 2">
    <name type="scientific">Meloidogyne enterolobii</name>
    <name type="common">Root-knot nematode worm</name>
    <name type="synonym">Meloidogyne mayaguensis</name>
    <dbReference type="NCBI Taxonomy" id="390850"/>
    <lineage>
        <taxon>Eukaryota</taxon>
        <taxon>Metazoa</taxon>
        <taxon>Ecdysozoa</taxon>
        <taxon>Nematoda</taxon>
        <taxon>Chromadorea</taxon>
        <taxon>Rhabditida</taxon>
        <taxon>Tylenchina</taxon>
        <taxon>Tylenchomorpha</taxon>
        <taxon>Tylenchoidea</taxon>
        <taxon>Meloidogynidae</taxon>
        <taxon>Meloidogyninae</taxon>
        <taxon>Meloidogyne</taxon>
    </lineage>
</organism>
<gene>
    <name evidence="1" type="ORF">MENTE1834_LOCUS6546</name>
</gene>
<evidence type="ECO:0000313" key="1">
    <source>
        <dbReference type="EMBL" id="CAK5027956.1"/>
    </source>
</evidence>
<keyword evidence="2" id="KW-1185">Reference proteome</keyword>
<reference evidence="1" key="1">
    <citation type="submission" date="2023-11" db="EMBL/GenBank/DDBJ databases">
        <authorList>
            <person name="Poullet M."/>
        </authorList>
    </citation>
    <scope>NUCLEOTIDE SEQUENCE</scope>
    <source>
        <strain evidence="1">E1834</strain>
    </source>
</reference>
<evidence type="ECO:0000313" key="2">
    <source>
        <dbReference type="Proteomes" id="UP001497535"/>
    </source>
</evidence>
<accession>A0ACB0Y2C7</accession>
<protein>
    <submittedName>
        <fullName evidence="1">Uncharacterized protein</fullName>
    </submittedName>
</protein>
<dbReference type="Proteomes" id="UP001497535">
    <property type="component" value="Unassembled WGS sequence"/>
</dbReference>